<organism evidence="3 4">
    <name type="scientific">Sphagnum jensenii</name>
    <dbReference type="NCBI Taxonomy" id="128206"/>
    <lineage>
        <taxon>Eukaryota</taxon>
        <taxon>Viridiplantae</taxon>
        <taxon>Streptophyta</taxon>
        <taxon>Embryophyta</taxon>
        <taxon>Bryophyta</taxon>
        <taxon>Sphagnophytina</taxon>
        <taxon>Sphagnopsida</taxon>
        <taxon>Sphagnales</taxon>
        <taxon>Sphagnaceae</taxon>
        <taxon>Sphagnum</taxon>
    </lineage>
</organism>
<dbReference type="InterPro" id="IPR036812">
    <property type="entry name" value="NAD(P)_OxRdtase_dom_sf"/>
</dbReference>
<sequence>MASTGDHHLPSIPRAIKGMWDKVQLATKFGFVMGELLLIRGDPEWVRTACEGSLKRLDVEYIDLYYQHCIDAKVPIEVTVGAMKKLVEERKVKHLGLSGISASSEIRHAHALHPITAVELEWSLWTRYAEKDIVPTCRELGIAIVPYSPLGRGFFAGYNVEGNKGEGDIQSVCDLPFTLTTSYLSTRLLAPLY</sequence>
<feature type="domain" description="NADP-dependent oxidoreductase" evidence="2">
    <location>
        <begin position="15"/>
        <end position="165"/>
    </location>
</feature>
<reference evidence="3" key="1">
    <citation type="submission" date="2024-03" db="EMBL/GenBank/DDBJ databases">
        <authorList>
            <consortium name="ELIXIR-Norway"/>
            <consortium name="Elixir Norway"/>
        </authorList>
    </citation>
    <scope>NUCLEOTIDE SEQUENCE</scope>
</reference>
<accession>A0ABP1ADJ8</accession>
<keyword evidence="1" id="KW-0560">Oxidoreductase</keyword>
<evidence type="ECO:0000256" key="1">
    <source>
        <dbReference type="ARBA" id="ARBA00023002"/>
    </source>
</evidence>
<dbReference type="InterPro" id="IPR023210">
    <property type="entry name" value="NADP_OxRdtase_dom"/>
</dbReference>
<evidence type="ECO:0000313" key="3">
    <source>
        <dbReference type="EMBL" id="CAK9860531.1"/>
    </source>
</evidence>
<dbReference type="SUPFAM" id="SSF51430">
    <property type="entry name" value="NAD(P)-linked oxidoreductase"/>
    <property type="match status" value="1"/>
</dbReference>
<protein>
    <recommendedName>
        <fullName evidence="2">NADP-dependent oxidoreductase domain-containing protein</fullName>
    </recommendedName>
</protein>
<dbReference type="Pfam" id="PF00248">
    <property type="entry name" value="Aldo_ket_red"/>
    <property type="match status" value="1"/>
</dbReference>
<dbReference type="Gene3D" id="3.20.20.100">
    <property type="entry name" value="NADP-dependent oxidoreductase domain"/>
    <property type="match status" value="1"/>
</dbReference>
<dbReference type="EMBL" id="OZ023712">
    <property type="protein sequence ID" value="CAK9860531.1"/>
    <property type="molecule type" value="Genomic_DNA"/>
</dbReference>
<dbReference type="InterPro" id="IPR050791">
    <property type="entry name" value="Aldo-Keto_reductase"/>
</dbReference>
<dbReference type="PANTHER" id="PTHR43625:SF40">
    <property type="entry name" value="ALDO-KETO REDUCTASE YAKC [NADP(+)]"/>
    <property type="match status" value="1"/>
</dbReference>
<dbReference type="PANTHER" id="PTHR43625">
    <property type="entry name" value="AFLATOXIN B1 ALDEHYDE REDUCTASE"/>
    <property type="match status" value="1"/>
</dbReference>
<name>A0ABP1ADJ8_9BRYO</name>
<proteinExistence type="predicted"/>
<evidence type="ECO:0000313" key="4">
    <source>
        <dbReference type="Proteomes" id="UP001497522"/>
    </source>
</evidence>
<dbReference type="PRINTS" id="PR00069">
    <property type="entry name" value="ALDKETRDTASE"/>
</dbReference>
<dbReference type="InterPro" id="IPR020471">
    <property type="entry name" value="AKR"/>
</dbReference>
<evidence type="ECO:0000259" key="2">
    <source>
        <dbReference type="Pfam" id="PF00248"/>
    </source>
</evidence>
<keyword evidence="4" id="KW-1185">Reference proteome</keyword>
<gene>
    <name evidence="3" type="ORF">CSSPJE1EN2_LOCUS3526</name>
</gene>
<dbReference type="Proteomes" id="UP001497522">
    <property type="component" value="Chromosome 11"/>
</dbReference>